<dbReference type="STRING" id="1123265.GCA_000686625_00652"/>
<dbReference type="GO" id="GO:0008233">
    <property type="term" value="F:peptidase activity"/>
    <property type="evidence" value="ECO:0007669"/>
    <property type="project" value="UniProtKB-KW"/>
</dbReference>
<dbReference type="InterPro" id="IPR019734">
    <property type="entry name" value="TPR_rpt"/>
</dbReference>
<dbReference type="Pfam" id="PF13181">
    <property type="entry name" value="TPR_8"/>
    <property type="match status" value="1"/>
</dbReference>
<proteinExistence type="predicted"/>
<keyword evidence="1" id="KW-0645">Protease</keyword>
<organism evidence="1 2">
    <name type="scientific">Sphingobacterium thalpophilum</name>
    <dbReference type="NCBI Taxonomy" id="259"/>
    <lineage>
        <taxon>Bacteria</taxon>
        <taxon>Pseudomonadati</taxon>
        <taxon>Bacteroidota</taxon>
        <taxon>Sphingobacteriia</taxon>
        <taxon>Sphingobacteriales</taxon>
        <taxon>Sphingobacteriaceae</taxon>
        <taxon>Sphingobacterium</taxon>
    </lineage>
</organism>
<accession>A0A4U9U4B9</accession>
<dbReference type="GO" id="GO:0006508">
    <property type="term" value="P:proteolysis"/>
    <property type="evidence" value="ECO:0007669"/>
    <property type="project" value="UniProtKB-KW"/>
</dbReference>
<dbReference type="SUPFAM" id="SSF48452">
    <property type="entry name" value="TPR-like"/>
    <property type="match status" value="1"/>
</dbReference>
<dbReference type="EMBL" id="LR590484">
    <property type="protein sequence ID" value="VTR27715.1"/>
    <property type="molecule type" value="Genomic_DNA"/>
</dbReference>
<dbReference type="Proteomes" id="UP000308196">
    <property type="component" value="Chromosome"/>
</dbReference>
<dbReference type="KEGG" id="stha:NCTC11429_00037"/>
<evidence type="ECO:0000313" key="1">
    <source>
        <dbReference type="EMBL" id="VTR27715.1"/>
    </source>
</evidence>
<dbReference type="Gene3D" id="1.25.40.10">
    <property type="entry name" value="Tetratricopeptide repeat domain"/>
    <property type="match status" value="1"/>
</dbReference>
<evidence type="ECO:0000313" key="2">
    <source>
        <dbReference type="Proteomes" id="UP000308196"/>
    </source>
</evidence>
<dbReference type="AlphaFoldDB" id="A0A4U9U4B9"/>
<reference evidence="1 2" key="1">
    <citation type="submission" date="2019-05" db="EMBL/GenBank/DDBJ databases">
        <authorList>
            <consortium name="Pathogen Informatics"/>
        </authorList>
    </citation>
    <scope>NUCLEOTIDE SEQUENCE [LARGE SCALE GENOMIC DNA]</scope>
    <source>
        <strain evidence="1 2">NCTC11429</strain>
    </source>
</reference>
<keyword evidence="1" id="KW-0378">Hydrolase</keyword>
<dbReference type="InterPro" id="IPR011990">
    <property type="entry name" value="TPR-like_helical_dom_sf"/>
</dbReference>
<gene>
    <name evidence="1" type="ORF">NCTC11429_00037</name>
</gene>
<name>A0A4U9U4B9_9SPHI</name>
<sequence>MSSLTDLLAGDPDNPDLLLKKSDIFLKQGDYERAMDVYEQVQKSPYHQPLVNTYLSTTELYAKQLLNEKNHEEALAVIDSGLVYKDNKDLRYMKGLAYEGLRKFDSAYYYQKFYEPSLIELDDFKAHLRALAQKSDQNYVAISHLRARFGDDNRITSISSFEYGRLQQGGSAYVGRIHYAGREEGKGIQGQLEWSRPWSTAFATRIDITGSGDQKLVYQDLECIPHSKV</sequence>
<protein>
    <submittedName>
        <fullName evidence="1">Zn-dependent protease, contains TPR repeats</fullName>
    </submittedName>
</protein>